<reference evidence="1" key="1">
    <citation type="journal article" date="2023" name="G3 (Bethesda)">
        <title>A reference genome for the long-term kleptoplast-retaining sea slug Elysia crispata morphotype clarki.</title>
        <authorList>
            <person name="Eastman K.E."/>
            <person name="Pendleton A.L."/>
            <person name="Shaikh M.A."/>
            <person name="Suttiyut T."/>
            <person name="Ogas R."/>
            <person name="Tomko P."/>
            <person name="Gavelis G."/>
            <person name="Widhalm J.R."/>
            <person name="Wisecaver J.H."/>
        </authorList>
    </citation>
    <scope>NUCLEOTIDE SEQUENCE</scope>
    <source>
        <strain evidence="1">ECLA1</strain>
    </source>
</reference>
<comment type="caution">
    <text evidence="1">The sequence shown here is derived from an EMBL/GenBank/DDBJ whole genome shotgun (WGS) entry which is preliminary data.</text>
</comment>
<proteinExistence type="predicted"/>
<dbReference type="AlphaFoldDB" id="A0AAE1ATS8"/>
<evidence type="ECO:0000313" key="2">
    <source>
        <dbReference type="Proteomes" id="UP001283361"/>
    </source>
</evidence>
<dbReference type="EMBL" id="JAWDGP010001353">
    <property type="protein sequence ID" value="KAK3792672.1"/>
    <property type="molecule type" value="Genomic_DNA"/>
</dbReference>
<evidence type="ECO:0000313" key="1">
    <source>
        <dbReference type="EMBL" id="KAK3792672.1"/>
    </source>
</evidence>
<accession>A0AAE1ATS8</accession>
<dbReference type="Proteomes" id="UP001283361">
    <property type="component" value="Unassembled WGS sequence"/>
</dbReference>
<protein>
    <submittedName>
        <fullName evidence="1">Uncharacterized protein</fullName>
    </submittedName>
</protein>
<keyword evidence="2" id="KW-1185">Reference proteome</keyword>
<organism evidence="1 2">
    <name type="scientific">Elysia crispata</name>
    <name type="common">lettuce slug</name>
    <dbReference type="NCBI Taxonomy" id="231223"/>
    <lineage>
        <taxon>Eukaryota</taxon>
        <taxon>Metazoa</taxon>
        <taxon>Spiralia</taxon>
        <taxon>Lophotrochozoa</taxon>
        <taxon>Mollusca</taxon>
        <taxon>Gastropoda</taxon>
        <taxon>Heterobranchia</taxon>
        <taxon>Euthyneura</taxon>
        <taxon>Panpulmonata</taxon>
        <taxon>Sacoglossa</taxon>
        <taxon>Placobranchoidea</taxon>
        <taxon>Plakobranchidae</taxon>
        <taxon>Elysia</taxon>
    </lineage>
</organism>
<gene>
    <name evidence="1" type="ORF">RRG08_032309</name>
</gene>
<sequence length="159" mass="17973">MSWAVPLSRLVVILFDPDKVELERLGEDGGKGLGGFVESFVHHISDLRQSRFFSGHFEREKNCMFAHRNYKSNKRVGCLLTDGLCSRLARHPDSNFSDLQTGQHKIRTALSLDLLLTALAQSSELAVAPVERGVCDECQQLWMKLHCCHSADVCQQLWM</sequence>
<name>A0AAE1ATS8_9GAST</name>